<dbReference type="Gene3D" id="2.40.170.20">
    <property type="entry name" value="TonB-dependent receptor, beta-barrel domain"/>
    <property type="match status" value="1"/>
</dbReference>
<dbReference type="InterPro" id="IPR000531">
    <property type="entry name" value="Beta-barrel_TonB"/>
</dbReference>
<feature type="short sequence motif" description="TonB C-terminal box" evidence="11">
    <location>
        <begin position="687"/>
        <end position="704"/>
    </location>
</feature>
<comment type="similarity">
    <text evidence="2 10 12">Belongs to the TonB-dependent receptor family.</text>
</comment>
<keyword evidence="17" id="KW-1185">Reference proteome</keyword>
<keyword evidence="6 13" id="KW-0732">Signal</keyword>
<evidence type="ECO:0000313" key="16">
    <source>
        <dbReference type="EMBL" id="GLX86839.1"/>
    </source>
</evidence>
<dbReference type="CDD" id="cd01347">
    <property type="entry name" value="ligand_gated_channel"/>
    <property type="match status" value="1"/>
</dbReference>
<feature type="signal peptide" evidence="13">
    <location>
        <begin position="1"/>
        <end position="26"/>
    </location>
</feature>
<evidence type="ECO:0000256" key="6">
    <source>
        <dbReference type="ARBA" id="ARBA00022729"/>
    </source>
</evidence>
<dbReference type="InterPro" id="IPR012910">
    <property type="entry name" value="Plug_dom"/>
</dbReference>
<keyword evidence="9 10" id="KW-0998">Cell outer membrane</keyword>
<dbReference type="PANTHER" id="PTHR30069:SF41">
    <property type="entry name" value="HEME_HEMOPEXIN UTILIZATION PROTEIN C"/>
    <property type="match status" value="1"/>
</dbReference>
<evidence type="ECO:0000256" key="7">
    <source>
        <dbReference type="ARBA" id="ARBA00023077"/>
    </source>
</evidence>
<feature type="domain" description="TonB-dependent receptor plug" evidence="15">
    <location>
        <begin position="50"/>
        <end position="141"/>
    </location>
</feature>
<keyword evidence="7 12" id="KW-0798">TonB box</keyword>
<evidence type="ECO:0000256" key="10">
    <source>
        <dbReference type="PROSITE-ProRule" id="PRU01360"/>
    </source>
</evidence>
<dbReference type="Proteomes" id="UP001157134">
    <property type="component" value="Unassembled WGS sequence"/>
</dbReference>
<comment type="subcellular location">
    <subcellularLocation>
        <location evidence="1 10">Cell outer membrane</location>
        <topology evidence="1 10">Multi-pass membrane protein</topology>
    </subcellularLocation>
</comment>
<evidence type="ECO:0000256" key="13">
    <source>
        <dbReference type="SAM" id="SignalP"/>
    </source>
</evidence>
<reference evidence="16 17" key="1">
    <citation type="submission" date="2023-03" db="EMBL/GenBank/DDBJ databases">
        <title>Thalassotalea loyana LMG 22536T draft genome sequence.</title>
        <authorList>
            <person name="Sawabe T."/>
        </authorList>
    </citation>
    <scope>NUCLEOTIDE SEQUENCE [LARGE SCALE GENOMIC DNA]</scope>
    <source>
        <strain evidence="16 17">LMG 22536</strain>
    </source>
</reference>
<keyword evidence="8 10" id="KW-0472">Membrane</keyword>
<dbReference type="InterPro" id="IPR039426">
    <property type="entry name" value="TonB-dep_rcpt-like"/>
</dbReference>
<dbReference type="InterPro" id="IPR037066">
    <property type="entry name" value="Plug_dom_sf"/>
</dbReference>
<dbReference type="RefSeq" id="WP_284300260.1">
    <property type="nucleotide sequence ID" value="NZ_BSSV01000007.1"/>
</dbReference>
<evidence type="ECO:0000259" key="15">
    <source>
        <dbReference type="Pfam" id="PF07715"/>
    </source>
</evidence>
<keyword evidence="3 10" id="KW-0813">Transport</keyword>
<evidence type="ECO:0000259" key="14">
    <source>
        <dbReference type="Pfam" id="PF00593"/>
    </source>
</evidence>
<feature type="domain" description="TonB-dependent receptor-like beta-barrel" evidence="14">
    <location>
        <begin position="242"/>
        <end position="662"/>
    </location>
</feature>
<sequence>MQPKRFARSTVASAIAAILITPTALADELVADDDIERVAVWSTQVKTSSLYLKGEDITNKQADHISDLLRTIPGVDVGGAHSLNQRITIRSMDDKDLAISIDGAKQNTYMYHHMGNLQIHADILKSVDIEIGTNSVIDGGLGGAVRFETKQARELLDEGQDFGARLQVSVGDNSGSNYSATGYGLLGDDVDFLACYNYVDRDNYEVGGGDILDATGDVVDGTDGTVRGLEGELGDALLKLGWNVTDNQRIQLSYENYQDEGDYSYRPDMGLATDLAITNSLAVPLLWPTEFTRDTITLNYELTADATYLKAAAYVNTSELYRDESGWAENPAYVAWAGLVSGEAKNSGVNVIAETAIDSDISQDITYGFDYVKHDTNYRAQYAAGVEVSSEKATNLAIFVQDRITINEYVTAIPGVRFDRYDIESVVVDDTFNGTSLALAVEYQVNNDLLFKLGGTELFKGPEISEVFVGAGLYETANPDITEETGVNFELAFAYQTEFNHNGKLSFGATLFRTDIQDYIYDYAPPATGVDARYWKDNIGDMEIDGFEAYVGYENNGFNGSLTYSKAESELNAFEQYSDLDGARLDRQQGNTISANAGYLIEQWQISLNWEMLYVDDVDAGVDLDGPTLDNSKEGYTVHNIAARWEPSMFDGLTLILGVDNVFDEFYASQSSRTGVSFHPRFGELYLQDYEPGRNIKATVAYQF</sequence>
<name>A0ABQ6HH95_9GAMM</name>
<evidence type="ECO:0000313" key="17">
    <source>
        <dbReference type="Proteomes" id="UP001157134"/>
    </source>
</evidence>
<evidence type="ECO:0000256" key="2">
    <source>
        <dbReference type="ARBA" id="ARBA00009810"/>
    </source>
</evidence>
<dbReference type="Pfam" id="PF00593">
    <property type="entry name" value="TonB_dep_Rec_b-barrel"/>
    <property type="match status" value="1"/>
</dbReference>
<feature type="chain" id="PRO_5046931571" evidence="13">
    <location>
        <begin position="27"/>
        <end position="704"/>
    </location>
</feature>
<dbReference type="InterPro" id="IPR036942">
    <property type="entry name" value="Beta-barrel_TonB_sf"/>
</dbReference>
<dbReference type="PROSITE" id="PS52016">
    <property type="entry name" value="TONB_DEPENDENT_REC_3"/>
    <property type="match status" value="1"/>
</dbReference>
<gene>
    <name evidence="16" type="ORF">tloyanaT_30920</name>
</gene>
<proteinExistence type="inferred from homology"/>
<evidence type="ECO:0000256" key="8">
    <source>
        <dbReference type="ARBA" id="ARBA00023136"/>
    </source>
</evidence>
<dbReference type="EMBL" id="BSSV01000007">
    <property type="protein sequence ID" value="GLX86839.1"/>
    <property type="molecule type" value="Genomic_DNA"/>
</dbReference>
<dbReference type="PANTHER" id="PTHR30069">
    <property type="entry name" value="TONB-DEPENDENT OUTER MEMBRANE RECEPTOR"/>
    <property type="match status" value="1"/>
</dbReference>
<dbReference type="Pfam" id="PF07715">
    <property type="entry name" value="Plug"/>
    <property type="match status" value="1"/>
</dbReference>
<evidence type="ECO:0000256" key="9">
    <source>
        <dbReference type="ARBA" id="ARBA00023237"/>
    </source>
</evidence>
<dbReference type="Gene3D" id="2.170.130.10">
    <property type="entry name" value="TonB-dependent receptor, plug domain"/>
    <property type="match status" value="1"/>
</dbReference>
<dbReference type="InterPro" id="IPR010917">
    <property type="entry name" value="TonB_rcpt_CS"/>
</dbReference>
<keyword evidence="5 10" id="KW-0812">Transmembrane</keyword>
<evidence type="ECO:0000256" key="3">
    <source>
        <dbReference type="ARBA" id="ARBA00022448"/>
    </source>
</evidence>
<organism evidence="16 17">
    <name type="scientific">Thalassotalea loyana</name>
    <dbReference type="NCBI Taxonomy" id="280483"/>
    <lineage>
        <taxon>Bacteria</taxon>
        <taxon>Pseudomonadati</taxon>
        <taxon>Pseudomonadota</taxon>
        <taxon>Gammaproteobacteria</taxon>
        <taxon>Alteromonadales</taxon>
        <taxon>Colwelliaceae</taxon>
        <taxon>Thalassotalea</taxon>
    </lineage>
</organism>
<dbReference type="SUPFAM" id="SSF56935">
    <property type="entry name" value="Porins"/>
    <property type="match status" value="1"/>
</dbReference>
<evidence type="ECO:0000256" key="4">
    <source>
        <dbReference type="ARBA" id="ARBA00022452"/>
    </source>
</evidence>
<keyword evidence="4 10" id="KW-1134">Transmembrane beta strand</keyword>
<evidence type="ECO:0000256" key="12">
    <source>
        <dbReference type="RuleBase" id="RU003357"/>
    </source>
</evidence>
<dbReference type="PROSITE" id="PS01156">
    <property type="entry name" value="TONB_DEPENDENT_REC_2"/>
    <property type="match status" value="1"/>
</dbReference>
<evidence type="ECO:0000256" key="11">
    <source>
        <dbReference type="PROSITE-ProRule" id="PRU10144"/>
    </source>
</evidence>
<protein>
    <submittedName>
        <fullName evidence="16">Ligand-gated channel</fullName>
    </submittedName>
</protein>
<evidence type="ECO:0000256" key="1">
    <source>
        <dbReference type="ARBA" id="ARBA00004571"/>
    </source>
</evidence>
<comment type="caution">
    <text evidence="16">The sequence shown here is derived from an EMBL/GenBank/DDBJ whole genome shotgun (WGS) entry which is preliminary data.</text>
</comment>
<evidence type="ECO:0000256" key="5">
    <source>
        <dbReference type="ARBA" id="ARBA00022692"/>
    </source>
</evidence>
<accession>A0ABQ6HH95</accession>